<evidence type="ECO:0000256" key="1">
    <source>
        <dbReference type="ARBA" id="ARBA00004429"/>
    </source>
</evidence>
<dbReference type="InterPro" id="IPR050445">
    <property type="entry name" value="Bact_polysacc_biosynth/exp"/>
</dbReference>
<keyword evidence="7" id="KW-0808">Transferase</keyword>
<dbReference type="Pfam" id="PF13807">
    <property type="entry name" value="GNVR"/>
    <property type="match status" value="1"/>
</dbReference>
<reference evidence="20 21" key="1">
    <citation type="submission" date="2016-09" db="EMBL/GenBank/DDBJ databases">
        <authorList>
            <person name="Capua I."/>
            <person name="De Benedictis P."/>
            <person name="Joannis T."/>
            <person name="Lombin L.H."/>
            <person name="Cattoli G."/>
        </authorList>
    </citation>
    <scope>NUCLEOTIDE SEQUENCE [LARGE SCALE GENOMIC DNA]</scope>
    <source>
        <strain evidence="20 21">NRS-1</strain>
    </source>
</reference>
<evidence type="ECO:0000313" key="21">
    <source>
        <dbReference type="Proteomes" id="UP000095601"/>
    </source>
</evidence>
<dbReference type="InterPro" id="IPR005702">
    <property type="entry name" value="Wzc-like_C"/>
</dbReference>
<name>A0A1E5UEV3_9FLAO</name>
<feature type="domain" description="Polysaccharide chain length determinant N-terminal" evidence="17">
    <location>
        <begin position="13"/>
        <end position="110"/>
    </location>
</feature>
<dbReference type="PANTHER" id="PTHR32309:SF13">
    <property type="entry name" value="FERRIC ENTEROBACTIN TRANSPORT PROTEIN FEPE"/>
    <property type="match status" value="1"/>
</dbReference>
<dbReference type="PATRIC" id="fig|237258.4.peg.2254"/>
<proteinExistence type="inferred from homology"/>
<keyword evidence="5" id="KW-1003">Cell membrane</keyword>
<evidence type="ECO:0000256" key="16">
    <source>
        <dbReference type="SAM" id="Phobius"/>
    </source>
</evidence>
<dbReference type="NCBIfam" id="TIGR01007">
    <property type="entry name" value="eps_fam"/>
    <property type="match status" value="1"/>
</dbReference>
<keyword evidence="21" id="KW-1185">Reference proteome</keyword>
<feature type="transmembrane region" description="Helical" evidence="16">
    <location>
        <begin position="28"/>
        <end position="46"/>
    </location>
</feature>
<dbReference type="EMBL" id="MKGI01000041">
    <property type="protein sequence ID" value="OEL11451.1"/>
    <property type="molecule type" value="Genomic_DNA"/>
</dbReference>
<evidence type="ECO:0000313" key="20">
    <source>
        <dbReference type="EMBL" id="OEL11451.1"/>
    </source>
</evidence>
<evidence type="ECO:0000256" key="7">
    <source>
        <dbReference type="ARBA" id="ARBA00022679"/>
    </source>
</evidence>
<evidence type="ECO:0000256" key="13">
    <source>
        <dbReference type="ARBA" id="ARBA00023136"/>
    </source>
</evidence>
<comment type="caution">
    <text evidence="20">The sequence shown here is derived from an EMBL/GenBank/DDBJ whole genome shotgun (WGS) entry which is preliminary data.</text>
</comment>
<evidence type="ECO:0000256" key="5">
    <source>
        <dbReference type="ARBA" id="ARBA00022475"/>
    </source>
</evidence>
<keyword evidence="11" id="KW-0067">ATP-binding</keyword>
<keyword evidence="10" id="KW-0418">Kinase</keyword>
<evidence type="ECO:0000256" key="10">
    <source>
        <dbReference type="ARBA" id="ARBA00022777"/>
    </source>
</evidence>
<dbReference type="GO" id="GO:0005886">
    <property type="term" value="C:plasma membrane"/>
    <property type="evidence" value="ECO:0007669"/>
    <property type="project" value="UniProtKB-SubCell"/>
</dbReference>
<keyword evidence="9" id="KW-0547">Nucleotide-binding</keyword>
<gene>
    <name evidence="20" type="ORF">BHF72_2092</name>
</gene>
<dbReference type="CDD" id="cd05387">
    <property type="entry name" value="BY-kinase"/>
    <property type="match status" value="1"/>
</dbReference>
<protein>
    <recommendedName>
        <fullName evidence="4">non-specific protein-tyrosine kinase</fullName>
        <ecNumber evidence="4">2.7.10.2</ecNumber>
    </recommendedName>
</protein>
<comment type="catalytic activity">
    <reaction evidence="15">
        <text>L-tyrosyl-[protein] + ATP = O-phospho-L-tyrosyl-[protein] + ADP + H(+)</text>
        <dbReference type="Rhea" id="RHEA:10596"/>
        <dbReference type="Rhea" id="RHEA-COMP:10136"/>
        <dbReference type="Rhea" id="RHEA-COMP:20101"/>
        <dbReference type="ChEBI" id="CHEBI:15378"/>
        <dbReference type="ChEBI" id="CHEBI:30616"/>
        <dbReference type="ChEBI" id="CHEBI:46858"/>
        <dbReference type="ChEBI" id="CHEBI:61978"/>
        <dbReference type="ChEBI" id="CHEBI:456216"/>
        <dbReference type="EC" id="2.7.10.2"/>
    </reaction>
</comment>
<dbReference type="GO" id="GO:0004715">
    <property type="term" value="F:non-membrane spanning protein tyrosine kinase activity"/>
    <property type="evidence" value="ECO:0007669"/>
    <property type="project" value="UniProtKB-EC"/>
</dbReference>
<evidence type="ECO:0000256" key="3">
    <source>
        <dbReference type="ARBA" id="ARBA00008883"/>
    </source>
</evidence>
<dbReference type="Proteomes" id="UP000095601">
    <property type="component" value="Unassembled WGS sequence"/>
</dbReference>
<dbReference type="Pfam" id="PF02706">
    <property type="entry name" value="Wzz"/>
    <property type="match status" value="1"/>
</dbReference>
<evidence type="ECO:0000256" key="4">
    <source>
        <dbReference type="ARBA" id="ARBA00011903"/>
    </source>
</evidence>
<dbReference type="InterPro" id="IPR003856">
    <property type="entry name" value="LPS_length_determ_N"/>
</dbReference>
<keyword evidence="12 16" id="KW-1133">Transmembrane helix</keyword>
<dbReference type="KEGG" id="cnr:EB819_08415"/>
<keyword evidence="8 16" id="KW-0812">Transmembrane</keyword>
<evidence type="ECO:0000256" key="9">
    <source>
        <dbReference type="ARBA" id="ARBA00022741"/>
    </source>
</evidence>
<dbReference type="STRING" id="237258.SAMN04489756_11017"/>
<evidence type="ECO:0000259" key="19">
    <source>
        <dbReference type="Pfam" id="PF13807"/>
    </source>
</evidence>
<dbReference type="PANTHER" id="PTHR32309">
    <property type="entry name" value="TYROSINE-PROTEIN KINASE"/>
    <property type="match status" value="1"/>
</dbReference>
<sequence>MSNDVHNNQVQEQEINLIELIKPYTRRWPWFVAGLILSILGAYLYLKTQNKIYSIESTVLIKDSKSSSSVQDFAILNDISGLGKIGSNGVDNEMEIFKSKKIMTEVVKQLGLETDILLPGKFQNIELYGKSSPIIVKVLSENEDAKEITPIILKISGDKLTLSSEKMPAIVSTFNKTIALPFAHIMILKNKNFIPKKIEAKDYSTLHLNIKKLEVKTDEYQSKLNVSLVNKDADVIKLAINHSNIEKAKDIINRLVMVYNEEAIKDKNAESLKSADFINDRINKIGEELGQVENQKEQFKASNNITDLETEAKINLETSAEARARQIELDSQLELTNSLLSFIQTQGTSQVLPVNVGLDNPTAITNISAYNQLVLERNRLLENGTAQNPVVIDVTKQINNLRNSIIQNLNKTRTGLQIARNNYVSEQNKVIGRISKIPSQEKLFRGIERQQQIKENLYLLLLQKREETAISLSLNGNKARIVDYAYSNKSPVSPKKMIIYLTGLVLGLLLPMTIIYLLELFNNKIKTKHDLDKLTNGKNIIGEIPRLTKGEEELIKPNDRSAIAESFRIIITNMRFILPKTDKGSVILVSSTVKGEGKTFVAVNLALTLASKTKKTILIGSDIRNPQLQRYSEDRKNLKGLTEYLCEEVNDYKDIIHKSNINPHLEIIFSGAIPPNPTELLNNGRFQKLVNDLKEEYHYIVIDTAPLLLVTDTFLITDTADLTLYVTRSNYTEKGLIDFARKIIDEEKIKNVGFVLNDVEHDYFGYGNKYGYGYHSGGEVKWYSNFFK</sequence>
<feature type="transmembrane region" description="Helical" evidence="16">
    <location>
        <begin position="497"/>
        <end position="518"/>
    </location>
</feature>
<keyword evidence="6" id="KW-0997">Cell inner membrane</keyword>
<evidence type="ECO:0000256" key="8">
    <source>
        <dbReference type="ARBA" id="ARBA00022692"/>
    </source>
</evidence>
<dbReference type="SUPFAM" id="SSF52540">
    <property type="entry name" value="P-loop containing nucleoside triphosphate hydrolases"/>
    <property type="match status" value="1"/>
</dbReference>
<dbReference type="EC" id="2.7.10.2" evidence="4"/>
<evidence type="ECO:0000256" key="14">
    <source>
        <dbReference type="ARBA" id="ARBA00023137"/>
    </source>
</evidence>
<keyword evidence="14" id="KW-0829">Tyrosine-protein kinase</keyword>
<dbReference type="InterPro" id="IPR025669">
    <property type="entry name" value="AAA_dom"/>
</dbReference>
<dbReference type="AlphaFoldDB" id="A0A1E5UEV3"/>
<evidence type="ECO:0000256" key="2">
    <source>
        <dbReference type="ARBA" id="ARBA00007316"/>
    </source>
</evidence>
<dbReference type="OrthoDB" id="9794577at2"/>
<evidence type="ECO:0000259" key="18">
    <source>
        <dbReference type="Pfam" id="PF13614"/>
    </source>
</evidence>
<keyword evidence="13 16" id="KW-0472">Membrane</keyword>
<comment type="similarity">
    <text evidence="3">Belongs to the etk/wzc family.</text>
</comment>
<evidence type="ECO:0000259" key="17">
    <source>
        <dbReference type="Pfam" id="PF02706"/>
    </source>
</evidence>
<accession>A0A1E5UEV3</accession>
<dbReference type="InterPro" id="IPR027417">
    <property type="entry name" value="P-loop_NTPase"/>
</dbReference>
<evidence type="ECO:0000256" key="15">
    <source>
        <dbReference type="ARBA" id="ARBA00051245"/>
    </source>
</evidence>
<dbReference type="RefSeq" id="WP_069798147.1">
    <property type="nucleotide sequence ID" value="NZ_CP034157.1"/>
</dbReference>
<evidence type="ECO:0000256" key="11">
    <source>
        <dbReference type="ARBA" id="ARBA00022840"/>
    </source>
</evidence>
<dbReference type="InterPro" id="IPR032807">
    <property type="entry name" value="GNVR"/>
</dbReference>
<feature type="domain" description="AAA" evidence="18">
    <location>
        <begin position="586"/>
        <end position="743"/>
    </location>
</feature>
<comment type="similarity">
    <text evidence="2">Belongs to the CpsD/CapB family.</text>
</comment>
<dbReference type="GO" id="GO:0005524">
    <property type="term" value="F:ATP binding"/>
    <property type="evidence" value="ECO:0007669"/>
    <property type="project" value="UniProtKB-KW"/>
</dbReference>
<comment type="subcellular location">
    <subcellularLocation>
        <location evidence="1">Cell inner membrane</location>
        <topology evidence="1">Multi-pass membrane protein</topology>
    </subcellularLocation>
</comment>
<dbReference type="Gene3D" id="3.40.50.300">
    <property type="entry name" value="P-loop containing nucleotide triphosphate hydrolases"/>
    <property type="match status" value="1"/>
</dbReference>
<dbReference type="Pfam" id="PF13614">
    <property type="entry name" value="AAA_31"/>
    <property type="match status" value="1"/>
</dbReference>
<evidence type="ECO:0000256" key="6">
    <source>
        <dbReference type="ARBA" id="ARBA00022519"/>
    </source>
</evidence>
<feature type="domain" description="Tyrosine-protein kinase G-rich" evidence="19">
    <location>
        <begin position="447"/>
        <end position="517"/>
    </location>
</feature>
<evidence type="ECO:0000256" key="12">
    <source>
        <dbReference type="ARBA" id="ARBA00022989"/>
    </source>
</evidence>
<organism evidence="20 21">
    <name type="scientific">Cloacibacterium normanense</name>
    <dbReference type="NCBI Taxonomy" id="237258"/>
    <lineage>
        <taxon>Bacteria</taxon>
        <taxon>Pseudomonadati</taxon>
        <taxon>Bacteroidota</taxon>
        <taxon>Flavobacteriia</taxon>
        <taxon>Flavobacteriales</taxon>
        <taxon>Weeksellaceae</taxon>
    </lineage>
</organism>